<feature type="domain" description="Small nuclear ribonucleoprotein Prp3 C-terminal" evidence="1">
    <location>
        <begin position="13"/>
        <end position="76"/>
    </location>
</feature>
<name>A0A9P3G1N7_9APHY</name>
<dbReference type="OrthoDB" id="432412at2759"/>
<dbReference type="PANTHER" id="PTHR15955:SF8">
    <property type="entry name" value="RWD DOMAIN-CONTAINING PROTEIN 2B-RELATED"/>
    <property type="match status" value="1"/>
</dbReference>
<dbReference type="PANTHER" id="PTHR15955">
    <property type="entry name" value="RWD DOMAIN CONTAINING PROTEIN 2"/>
    <property type="match status" value="1"/>
</dbReference>
<sequence length="133" mass="14833">MPKTCTGLNARLLFTFHHILSEKKKTFIRKEARELGLYGICKIGYPGVLAVEGTEESVSTYAHGIKSLRWASCTLADHSKGLTDDDLRMRVALAKSSSATPGVMMVEKMSDVGAFMRTAQLEEWWRQAMGYSK</sequence>
<dbReference type="InterPro" id="IPR017359">
    <property type="entry name" value="Phi-like"/>
</dbReference>
<evidence type="ECO:0000259" key="1">
    <source>
        <dbReference type="Pfam" id="PF06544"/>
    </source>
</evidence>
<dbReference type="Pfam" id="PF06544">
    <property type="entry name" value="Prp3_C"/>
    <property type="match status" value="1"/>
</dbReference>
<keyword evidence="3" id="KW-1185">Reference proteome</keyword>
<dbReference type="CDD" id="cd24163">
    <property type="entry name" value="RWDD2_C"/>
    <property type="match status" value="1"/>
</dbReference>
<dbReference type="InterPro" id="IPR059181">
    <property type="entry name" value="RWDD2A-B_C"/>
</dbReference>
<accession>A0A9P3G1N7</accession>
<organism evidence="2 3">
    <name type="scientific">Phanerochaete sordida</name>
    <dbReference type="NCBI Taxonomy" id="48140"/>
    <lineage>
        <taxon>Eukaryota</taxon>
        <taxon>Fungi</taxon>
        <taxon>Dikarya</taxon>
        <taxon>Basidiomycota</taxon>
        <taxon>Agaricomycotina</taxon>
        <taxon>Agaricomycetes</taxon>
        <taxon>Polyporales</taxon>
        <taxon>Phanerochaetaceae</taxon>
        <taxon>Phanerochaete</taxon>
    </lineage>
</organism>
<evidence type="ECO:0000313" key="3">
    <source>
        <dbReference type="Proteomes" id="UP000703269"/>
    </source>
</evidence>
<evidence type="ECO:0000313" key="2">
    <source>
        <dbReference type="EMBL" id="GJE86616.1"/>
    </source>
</evidence>
<dbReference type="Proteomes" id="UP000703269">
    <property type="component" value="Unassembled WGS sequence"/>
</dbReference>
<dbReference type="EMBL" id="BPQB01000004">
    <property type="protein sequence ID" value="GJE86616.1"/>
    <property type="molecule type" value="Genomic_DNA"/>
</dbReference>
<protein>
    <recommendedName>
        <fullName evidence="1">Small nuclear ribonucleoprotein Prp3 C-terminal domain-containing protein</fullName>
    </recommendedName>
</protein>
<comment type="caution">
    <text evidence="2">The sequence shown here is derived from an EMBL/GenBank/DDBJ whole genome shotgun (WGS) entry which is preliminary data.</text>
</comment>
<proteinExistence type="predicted"/>
<dbReference type="InterPro" id="IPR010541">
    <property type="entry name" value="Prp3_C"/>
</dbReference>
<reference evidence="2 3" key="1">
    <citation type="submission" date="2021-08" db="EMBL/GenBank/DDBJ databases">
        <title>Draft Genome Sequence of Phanerochaete sordida strain YK-624.</title>
        <authorList>
            <person name="Mori T."/>
            <person name="Dohra H."/>
            <person name="Suzuki T."/>
            <person name="Kawagishi H."/>
            <person name="Hirai H."/>
        </authorList>
    </citation>
    <scope>NUCLEOTIDE SEQUENCE [LARGE SCALE GENOMIC DNA]</scope>
    <source>
        <strain evidence="2 3">YK-624</strain>
    </source>
</reference>
<dbReference type="AlphaFoldDB" id="A0A9P3G1N7"/>
<gene>
    <name evidence="2" type="ORF">PsYK624_026960</name>
</gene>